<evidence type="ECO:0000313" key="3">
    <source>
        <dbReference type="Proteomes" id="UP000041254"/>
    </source>
</evidence>
<protein>
    <submittedName>
        <fullName evidence="2">Uncharacterized protein</fullName>
    </submittedName>
</protein>
<proteinExistence type="predicted"/>
<feature type="region of interest" description="Disordered" evidence="1">
    <location>
        <begin position="1"/>
        <end position="20"/>
    </location>
</feature>
<dbReference type="VEuPathDB" id="CryptoDB:Vbra_16431"/>
<dbReference type="Proteomes" id="UP000041254">
    <property type="component" value="Unassembled WGS sequence"/>
</dbReference>
<dbReference type="EMBL" id="CDMY01000524">
    <property type="protein sequence ID" value="CEM20309.1"/>
    <property type="molecule type" value="Genomic_DNA"/>
</dbReference>
<organism evidence="2 3">
    <name type="scientific">Vitrella brassicaformis (strain CCMP3155)</name>
    <dbReference type="NCBI Taxonomy" id="1169540"/>
    <lineage>
        <taxon>Eukaryota</taxon>
        <taxon>Sar</taxon>
        <taxon>Alveolata</taxon>
        <taxon>Colpodellida</taxon>
        <taxon>Vitrellaceae</taxon>
        <taxon>Vitrella</taxon>
    </lineage>
</organism>
<accession>A0A0G4FYZ9</accession>
<reference evidence="2 3" key="1">
    <citation type="submission" date="2014-11" db="EMBL/GenBank/DDBJ databases">
        <authorList>
            <person name="Zhu J."/>
            <person name="Qi W."/>
            <person name="Song R."/>
        </authorList>
    </citation>
    <scope>NUCLEOTIDE SEQUENCE [LARGE SCALE GENOMIC DNA]</scope>
</reference>
<dbReference type="AlphaFoldDB" id="A0A0G4FYZ9"/>
<name>A0A0G4FYZ9_VITBC</name>
<gene>
    <name evidence="2" type="ORF">Vbra_16431</name>
</gene>
<dbReference type="InParanoid" id="A0A0G4FYZ9"/>
<evidence type="ECO:0000313" key="2">
    <source>
        <dbReference type="EMBL" id="CEM20309.1"/>
    </source>
</evidence>
<evidence type="ECO:0000256" key="1">
    <source>
        <dbReference type="SAM" id="MobiDB-lite"/>
    </source>
</evidence>
<keyword evidence="3" id="KW-1185">Reference proteome</keyword>
<sequence>MSTDAEDGLQTSGSASSSSEAAQLRAERERCLITQITDTPGLLGCIMAFLPLRLLVHISHTWEHVAPSHTHLTISAADKAERSFWQRVPIDLVSQWARCLTQLTSIVLRQPVDVCRWCFDVFLAFVEGHVEGRQAANLQGGALQTVTIDAIQLTQRDMRTVTRTAPAIYTRPSISLPSLTAVSGLADYHFELWHPVWDMPSLEHVEFQDGHSWSGLALAGFISSSRSLRCVTVWLSALGWSEVFRDLPTAAAGQPGPLRRLESIRGIMVGHSHHDGQYLDELKASLLSRGCLLSLAHLDVRLKEGLVVDSTTLSIIHSLDTLITTCCVSPDAVTVTLPSSVTSVDLTFFYCPLLSAGPLSPFVKSTLTQLASRATEVDWVITEDNIGDDFSSPSEAAKALAADLPLVAKATSVRVRVGGTDELAVDAEPIDPPAILQHLKPDAFPQARQLTVDSRLGCRVGGVLGSKMPVRSVSVGDADGMFVDEGEVCEMLQSMGAEKQLAEVRVEAIFASSAEGLSWGERAGDMPLIENLVIDNAKLPNDTDEIGEYVYTSIESSLQLRGVKRLRVGLSDMSSEDRAAVEEVLTERQCTDGVVDGYRLNWWRRTGEAEGGLIVAAERD</sequence>
<dbReference type="PhylomeDB" id="A0A0G4FYZ9"/>